<comment type="caution">
    <text evidence="2">The sequence shown here is derived from an EMBL/GenBank/DDBJ whole genome shotgun (WGS) entry which is preliminary data.</text>
</comment>
<keyword evidence="3" id="KW-1185">Reference proteome</keyword>
<evidence type="ECO:0008006" key="4">
    <source>
        <dbReference type="Google" id="ProtNLM"/>
    </source>
</evidence>
<reference evidence="2 3" key="1">
    <citation type="submission" date="2024-09" db="EMBL/GenBank/DDBJ databases">
        <authorList>
            <person name="Zhang Z.-H."/>
        </authorList>
    </citation>
    <scope>NUCLEOTIDE SEQUENCE [LARGE SCALE GENOMIC DNA]</scope>
    <source>
        <strain evidence="2 3">HHTR114</strain>
    </source>
</reference>
<evidence type="ECO:0000313" key="2">
    <source>
        <dbReference type="EMBL" id="MFC6035563.1"/>
    </source>
</evidence>
<keyword evidence="1" id="KW-1133">Transmembrane helix</keyword>
<proteinExistence type="predicted"/>
<feature type="transmembrane region" description="Helical" evidence="1">
    <location>
        <begin position="6"/>
        <end position="28"/>
    </location>
</feature>
<dbReference type="EMBL" id="JBHPON010000001">
    <property type="protein sequence ID" value="MFC6035563.1"/>
    <property type="molecule type" value="Genomic_DNA"/>
</dbReference>
<dbReference type="Proteomes" id="UP001596116">
    <property type="component" value="Unassembled WGS sequence"/>
</dbReference>
<keyword evidence="1" id="KW-0812">Transmembrane</keyword>
<gene>
    <name evidence="2" type="ORF">ACFMB1_08420</name>
</gene>
<sequence length="177" mass="20081">MTVNWEAISTIADIVGIVIIVASLFYVARQVRQNTDAILTSSRQGLLESDLGLFSDFMTFSVDPHLVRDDVKLTLEEERRFVWLLVKAIRIREFAWHQYKSGNLDEKSWQSYMAPVPEMFSTNRAKAVLKFYTGSPEFAAVLADWLPAGEEDSEGQPRQATSDLIQGLYSRQSAKND</sequence>
<dbReference type="RefSeq" id="WP_379879066.1">
    <property type="nucleotide sequence ID" value="NZ_JBHPON010000001.1"/>
</dbReference>
<accession>A0ABW1KTW0</accession>
<protein>
    <recommendedName>
        <fullName evidence="4">DUF4760 domain-containing protein</fullName>
    </recommendedName>
</protein>
<name>A0ABW1KTW0_9PROT</name>
<organism evidence="2 3">
    <name type="scientific">Hyphococcus aureus</name>
    <dbReference type="NCBI Taxonomy" id="2666033"/>
    <lineage>
        <taxon>Bacteria</taxon>
        <taxon>Pseudomonadati</taxon>
        <taxon>Pseudomonadota</taxon>
        <taxon>Alphaproteobacteria</taxon>
        <taxon>Parvularculales</taxon>
        <taxon>Parvularculaceae</taxon>
        <taxon>Hyphococcus</taxon>
    </lineage>
</organism>
<keyword evidence="1" id="KW-0472">Membrane</keyword>
<evidence type="ECO:0000256" key="1">
    <source>
        <dbReference type="SAM" id="Phobius"/>
    </source>
</evidence>
<evidence type="ECO:0000313" key="3">
    <source>
        <dbReference type="Proteomes" id="UP001596116"/>
    </source>
</evidence>